<organism evidence="1 2">
    <name type="scientific">Mesonia aestuariivivens</name>
    <dbReference type="NCBI Taxonomy" id="2796128"/>
    <lineage>
        <taxon>Bacteria</taxon>
        <taxon>Pseudomonadati</taxon>
        <taxon>Bacteroidota</taxon>
        <taxon>Flavobacteriia</taxon>
        <taxon>Flavobacteriales</taxon>
        <taxon>Flavobacteriaceae</taxon>
        <taxon>Mesonia</taxon>
    </lineage>
</organism>
<name>A0ABS6W1D8_9FLAO</name>
<evidence type="ECO:0000313" key="1">
    <source>
        <dbReference type="EMBL" id="MBW2961549.1"/>
    </source>
</evidence>
<dbReference type="RefSeq" id="WP_219039840.1">
    <property type="nucleotide sequence ID" value="NZ_JAHWDF010000006.1"/>
</dbReference>
<dbReference type="PROSITE" id="PS51257">
    <property type="entry name" value="PROKAR_LIPOPROTEIN"/>
    <property type="match status" value="1"/>
</dbReference>
<evidence type="ECO:0000313" key="2">
    <source>
        <dbReference type="Proteomes" id="UP000719267"/>
    </source>
</evidence>
<dbReference type="Proteomes" id="UP000719267">
    <property type="component" value="Unassembled WGS sequence"/>
</dbReference>
<keyword evidence="2" id="KW-1185">Reference proteome</keyword>
<evidence type="ECO:0008006" key="3">
    <source>
        <dbReference type="Google" id="ProtNLM"/>
    </source>
</evidence>
<reference evidence="1 2" key="1">
    <citation type="submission" date="2021-07" db="EMBL/GenBank/DDBJ databases">
        <title>Mesonia aestuariivivens sp. nov., isolated from a tidal flat.</title>
        <authorList>
            <person name="Kim Y.-O."/>
            <person name="Yoon J.-H."/>
        </authorList>
    </citation>
    <scope>NUCLEOTIDE SEQUENCE [LARGE SCALE GENOMIC DNA]</scope>
    <source>
        <strain evidence="1 2">JHPTF-M18</strain>
    </source>
</reference>
<protein>
    <recommendedName>
        <fullName evidence="3">Lipoprotein</fullName>
    </recommendedName>
</protein>
<comment type="caution">
    <text evidence="1">The sequence shown here is derived from an EMBL/GenBank/DDBJ whole genome shotgun (WGS) entry which is preliminary data.</text>
</comment>
<dbReference type="EMBL" id="JAHWDF010000006">
    <property type="protein sequence ID" value="MBW2961549.1"/>
    <property type="molecule type" value="Genomic_DNA"/>
</dbReference>
<gene>
    <name evidence="1" type="ORF">KW502_07030</name>
</gene>
<sequence>MKKIILLFVLVFTFQSCFRIHKARRIDSYKLYDSRLKNGAISYGFHLNASRISFYPKARRFFQIEKDYLPEPFKTKILYPKEELEVSFYLSSDQDKKIDLFTAIFNYVIGFEDAIESDHISKDGDDVYNYVYVKVKDLQGKDVFSEDDDRRKAVLKKLNDFRYYLN</sequence>
<proteinExistence type="predicted"/>
<accession>A0ABS6W1D8</accession>